<dbReference type="CDD" id="cd00093">
    <property type="entry name" value="HTH_XRE"/>
    <property type="match status" value="1"/>
</dbReference>
<organism evidence="2 3">
    <name type="scientific">Leuconostoc citreum</name>
    <dbReference type="NCBI Taxonomy" id="33964"/>
    <lineage>
        <taxon>Bacteria</taxon>
        <taxon>Bacillati</taxon>
        <taxon>Bacillota</taxon>
        <taxon>Bacilli</taxon>
        <taxon>Lactobacillales</taxon>
        <taxon>Lactobacillaceae</taxon>
        <taxon>Leuconostoc</taxon>
    </lineage>
</organism>
<dbReference type="InterPro" id="IPR010982">
    <property type="entry name" value="Lambda_DNA-bd_dom_sf"/>
</dbReference>
<dbReference type="Proteomes" id="UP000323274">
    <property type="component" value="Unassembled WGS sequence"/>
</dbReference>
<gene>
    <name evidence="2" type="primary">pi356</name>
    <name evidence="2" type="ORF">LCIT_04010</name>
</gene>
<sequence length="80" mass="8953">MNVNLKRLKAERIANGLTQDEMSSRMGWKSRTPYAKRELGLVPIGADELAKAAEILGYDTNSVGIFFTLNVLDKERKQLA</sequence>
<dbReference type="RefSeq" id="WP_149333800.1">
    <property type="nucleotide sequence ID" value="NZ_BJJW01000002.1"/>
</dbReference>
<dbReference type="EMBL" id="BJJW01000002">
    <property type="protein sequence ID" value="GDZ83159.1"/>
    <property type="molecule type" value="Genomic_DNA"/>
</dbReference>
<evidence type="ECO:0000259" key="1">
    <source>
        <dbReference type="PROSITE" id="PS50943"/>
    </source>
</evidence>
<protein>
    <submittedName>
        <fullName evidence="2">Transcriptional regulator</fullName>
    </submittedName>
</protein>
<reference evidence="2 3" key="1">
    <citation type="submission" date="2019-04" db="EMBL/GenBank/DDBJ databases">
        <title>A pseudo-fructophilic Leuconostoc citreum strain F192-5 isolated from peel of satsuma mandarin: the first report for isolation and characterization of strain-dependent fructophilic-like characteristics.</title>
        <authorList>
            <person name="Maeno S."/>
            <person name="Tanizawa Y."/>
            <person name="Kajikawa A."/>
            <person name="Kanesaki Y."/>
            <person name="Kubota E."/>
            <person name="Arita M."/>
            <person name="Leon D."/>
            <person name="Endo A."/>
        </authorList>
    </citation>
    <scope>NUCLEOTIDE SEQUENCE [LARGE SCALE GENOMIC DNA]</scope>
    <source>
        <strain evidence="2 3">F192-5</strain>
    </source>
</reference>
<dbReference type="Pfam" id="PF01381">
    <property type="entry name" value="HTH_3"/>
    <property type="match status" value="1"/>
</dbReference>
<dbReference type="AlphaFoldDB" id="A0A5A5TYH4"/>
<name>A0A5A5TYH4_LEUCI</name>
<dbReference type="Gene3D" id="1.10.260.40">
    <property type="entry name" value="lambda repressor-like DNA-binding domains"/>
    <property type="match status" value="1"/>
</dbReference>
<feature type="domain" description="HTH cro/C1-type" evidence="1">
    <location>
        <begin position="8"/>
        <end position="63"/>
    </location>
</feature>
<proteinExistence type="predicted"/>
<dbReference type="GO" id="GO:0003677">
    <property type="term" value="F:DNA binding"/>
    <property type="evidence" value="ECO:0007669"/>
    <property type="project" value="InterPro"/>
</dbReference>
<dbReference type="InterPro" id="IPR001387">
    <property type="entry name" value="Cro/C1-type_HTH"/>
</dbReference>
<accession>A0A5A5TYH4</accession>
<dbReference type="SUPFAM" id="SSF47413">
    <property type="entry name" value="lambda repressor-like DNA-binding domains"/>
    <property type="match status" value="1"/>
</dbReference>
<comment type="caution">
    <text evidence="2">The sequence shown here is derived from an EMBL/GenBank/DDBJ whole genome shotgun (WGS) entry which is preliminary data.</text>
</comment>
<dbReference type="PROSITE" id="PS50943">
    <property type="entry name" value="HTH_CROC1"/>
    <property type="match status" value="1"/>
</dbReference>
<evidence type="ECO:0000313" key="3">
    <source>
        <dbReference type="Proteomes" id="UP000323274"/>
    </source>
</evidence>
<evidence type="ECO:0000313" key="2">
    <source>
        <dbReference type="EMBL" id="GDZ83159.1"/>
    </source>
</evidence>